<dbReference type="GeneID" id="82887433"/>
<sequence>MPADYRRILTLVVQGRSYSTLPEHVKQGVLLPGADGGVTDIDTEYVADITGLLATGKAGEYGCGGGR</sequence>
<reference evidence="1 2" key="1">
    <citation type="submission" date="2019-06" db="EMBL/GenBank/DDBJ databases">
        <title>Whole genome shotgun sequence of Corynebacterium variabile NBRC 15286.</title>
        <authorList>
            <person name="Hosoyama A."/>
            <person name="Uohara A."/>
            <person name="Ohji S."/>
            <person name="Ichikawa N."/>
        </authorList>
    </citation>
    <scope>NUCLEOTIDE SEQUENCE [LARGE SCALE GENOMIC DNA]</scope>
    <source>
        <strain evidence="1 2">NBRC 15286</strain>
    </source>
</reference>
<organism evidence="1 2">
    <name type="scientific">Corynebacterium variabile</name>
    <dbReference type="NCBI Taxonomy" id="1727"/>
    <lineage>
        <taxon>Bacteria</taxon>
        <taxon>Bacillati</taxon>
        <taxon>Actinomycetota</taxon>
        <taxon>Actinomycetes</taxon>
        <taxon>Mycobacteriales</taxon>
        <taxon>Corynebacteriaceae</taxon>
        <taxon>Corynebacterium</taxon>
    </lineage>
</organism>
<evidence type="ECO:0000313" key="1">
    <source>
        <dbReference type="EMBL" id="GEC85976.1"/>
    </source>
</evidence>
<dbReference type="RefSeq" id="WP_141329493.1">
    <property type="nucleotide sequence ID" value="NZ_BJNT01000009.1"/>
</dbReference>
<name>A0A4Y4C1I8_9CORY</name>
<evidence type="ECO:0000313" key="2">
    <source>
        <dbReference type="Proteomes" id="UP000319986"/>
    </source>
</evidence>
<comment type="caution">
    <text evidence="1">The sequence shown here is derived from an EMBL/GenBank/DDBJ whole genome shotgun (WGS) entry which is preliminary data.</text>
</comment>
<protein>
    <submittedName>
        <fullName evidence="1">Uncharacterized protein</fullName>
    </submittedName>
</protein>
<dbReference type="AlphaFoldDB" id="A0A4Y4C1I8"/>
<proteinExistence type="predicted"/>
<dbReference type="Proteomes" id="UP000319986">
    <property type="component" value="Unassembled WGS sequence"/>
</dbReference>
<dbReference type="EMBL" id="BJNT01000009">
    <property type="protein sequence ID" value="GEC85976.1"/>
    <property type="molecule type" value="Genomic_DNA"/>
</dbReference>
<accession>A0A4Y4C1I8</accession>
<gene>
    <name evidence="1" type="ORF">CVA01_12900</name>
</gene>